<dbReference type="EC" id="3.5.2.9" evidence="1"/>
<organism evidence="1 2">
    <name type="scientific">Kangiella aquimarina</name>
    <dbReference type="NCBI Taxonomy" id="261965"/>
    <lineage>
        <taxon>Bacteria</taxon>
        <taxon>Pseudomonadati</taxon>
        <taxon>Pseudomonadota</taxon>
        <taxon>Gammaproteobacteria</taxon>
        <taxon>Kangiellales</taxon>
        <taxon>Kangiellaceae</taxon>
        <taxon>Kangiella</taxon>
    </lineage>
</organism>
<dbReference type="Gene3D" id="3.20.20.370">
    <property type="entry name" value="Glycoside hydrolase/deacetylase"/>
    <property type="match status" value="1"/>
</dbReference>
<dbReference type="InterPro" id="IPR011330">
    <property type="entry name" value="Glyco_hydro/deAcase_b/a-brl"/>
</dbReference>
<dbReference type="RefSeq" id="WP_026309354.1">
    <property type="nucleotide sequence ID" value="NZ_CP140158.1"/>
</dbReference>
<dbReference type="InterPro" id="IPR005501">
    <property type="entry name" value="LamB/YcsF/PxpA-like"/>
</dbReference>
<proteinExistence type="predicted"/>
<dbReference type="NCBIfam" id="NF003816">
    <property type="entry name" value="PRK05406.1-5"/>
    <property type="match status" value="1"/>
</dbReference>
<sequence length="252" mass="28162">MMTKHSIDINCDLGESINPQQWEADSHLMPYISSCNIACGGHAGNSESIKVTVANAVHNQLKIGAHPSYPDKDNFGRVSMTIGEQELRQTLRQQIESIAEECQRQNTKLHHIKPHGALYNDAAANKELAFIIAEEIKHFDAHIKLMGLAHSNLYSAAQELELDFLHEGFMDRNYHANTHLVPRGHMQALHKTLEESLTQALNLAKGQAINSIEGTPLTLKVDTICLHGDNPNAKDIAQRLYQLLREHDIEIS</sequence>
<keyword evidence="2" id="KW-1185">Reference proteome</keyword>
<dbReference type="CDD" id="cd10801">
    <property type="entry name" value="LamB_YcsF_like_1"/>
    <property type="match status" value="1"/>
</dbReference>
<protein>
    <submittedName>
        <fullName evidence="1">5-oxoprolinase subunit PxpA</fullName>
        <ecNumber evidence="1">3.5.2.9</ecNumber>
    </submittedName>
</protein>
<dbReference type="PANTHER" id="PTHR30292:SF0">
    <property type="entry name" value="5-OXOPROLINASE SUBUNIT A"/>
    <property type="match status" value="1"/>
</dbReference>
<dbReference type="EMBL" id="CP140158">
    <property type="protein sequence ID" value="WQG85147.1"/>
    <property type="molecule type" value="Genomic_DNA"/>
</dbReference>
<evidence type="ECO:0000313" key="2">
    <source>
        <dbReference type="Proteomes" id="UP001324185"/>
    </source>
</evidence>
<dbReference type="NCBIfam" id="NF003814">
    <property type="entry name" value="PRK05406.1-3"/>
    <property type="match status" value="1"/>
</dbReference>
<keyword evidence="1" id="KW-0378">Hydrolase</keyword>
<accession>A0ABZ0X3G8</accession>
<dbReference type="Pfam" id="PF03746">
    <property type="entry name" value="LamB_YcsF"/>
    <property type="match status" value="1"/>
</dbReference>
<dbReference type="Proteomes" id="UP001324185">
    <property type="component" value="Chromosome"/>
</dbReference>
<dbReference type="SUPFAM" id="SSF88713">
    <property type="entry name" value="Glycoside hydrolase/deacetylase"/>
    <property type="match status" value="1"/>
</dbReference>
<evidence type="ECO:0000313" key="1">
    <source>
        <dbReference type="EMBL" id="WQG85147.1"/>
    </source>
</evidence>
<dbReference type="PANTHER" id="PTHR30292">
    <property type="entry name" value="UNCHARACTERIZED PROTEIN YBGL-RELATED"/>
    <property type="match status" value="1"/>
</dbReference>
<name>A0ABZ0X3G8_9GAMM</name>
<gene>
    <name evidence="1" type="primary">pxpA</name>
    <name evidence="1" type="ORF">SR900_11815</name>
</gene>
<dbReference type="GO" id="GO:0017168">
    <property type="term" value="F:5-oxoprolinase (ATP-hydrolyzing) activity"/>
    <property type="evidence" value="ECO:0007669"/>
    <property type="project" value="UniProtKB-EC"/>
</dbReference>
<reference evidence="1 2" key="1">
    <citation type="submission" date="2023-11" db="EMBL/GenBank/DDBJ databases">
        <title>MicrobeMod: A computational toolkit for identifying prokaryotic methylation and restriction-modification with nanopore sequencing.</title>
        <authorList>
            <person name="Crits-Christoph A."/>
            <person name="Kang S.C."/>
            <person name="Lee H."/>
            <person name="Ostrov N."/>
        </authorList>
    </citation>
    <scope>NUCLEOTIDE SEQUENCE [LARGE SCALE GENOMIC DNA]</scope>
    <source>
        <strain evidence="1 2">DSMZ 16071</strain>
    </source>
</reference>